<dbReference type="Pfam" id="PF00497">
    <property type="entry name" value="SBP_bac_3"/>
    <property type="match status" value="1"/>
</dbReference>
<accession>A0A1T2L2E3</accession>
<comment type="caution">
    <text evidence="2">The sequence shown here is derived from an EMBL/GenBank/DDBJ whole genome shotgun (WGS) entry which is preliminary data.</text>
</comment>
<gene>
    <name evidence="2" type="ORF">BOW53_12360</name>
</gene>
<dbReference type="AlphaFoldDB" id="A0A1T2L2E3"/>
<evidence type="ECO:0000259" key="1">
    <source>
        <dbReference type="Pfam" id="PF00497"/>
    </source>
</evidence>
<dbReference type="Proteomes" id="UP000191110">
    <property type="component" value="Unassembled WGS sequence"/>
</dbReference>
<protein>
    <recommendedName>
        <fullName evidence="1">Solute-binding protein family 3/N-terminal domain-containing protein</fullName>
    </recommendedName>
</protein>
<dbReference type="Gene3D" id="3.40.190.10">
    <property type="entry name" value="Periplasmic binding protein-like II"/>
    <property type="match status" value="1"/>
</dbReference>
<reference evidence="2 3" key="1">
    <citation type="submission" date="2016-11" db="EMBL/GenBank/DDBJ databases">
        <title>Mixed transmission modes and dynamic genome evolution in an obligate animal-bacterial symbiosis.</title>
        <authorList>
            <person name="Russell S.L."/>
            <person name="Corbett-Detig R.B."/>
            <person name="Cavanaugh C.M."/>
        </authorList>
    </citation>
    <scope>NUCLEOTIDE SEQUENCE [LARGE SCALE GENOMIC DNA]</scope>
    <source>
        <strain evidence="2">Sveles-Q1</strain>
    </source>
</reference>
<dbReference type="EMBL" id="MPRL01000056">
    <property type="protein sequence ID" value="OOZ39263.1"/>
    <property type="molecule type" value="Genomic_DNA"/>
</dbReference>
<evidence type="ECO:0000313" key="3">
    <source>
        <dbReference type="Proteomes" id="UP000191110"/>
    </source>
</evidence>
<dbReference type="SUPFAM" id="SSF53850">
    <property type="entry name" value="Periplasmic binding protein-like II"/>
    <property type="match status" value="1"/>
</dbReference>
<name>A0A1T2L2E3_9GAMM</name>
<sequence>MHISPPYYITGKDGKPTGFAIEVMNEVATRAGIKITYQPSD</sequence>
<feature type="domain" description="Solute-binding protein family 3/N-terminal" evidence="1">
    <location>
        <begin position="4"/>
        <end position="39"/>
    </location>
</feature>
<proteinExistence type="predicted"/>
<keyword evidence="3" id="KW-1185">Reference proteome</keyword>
<dbReference type="InterPro" id="IPR001638">
    <property type="entry name" value="Solute-binding_3/MltF_N"/>
</dbReference>
<organism evidence="2 3">
    <name type="scientific">Solemya pervernicosa gill symbiont</name>
    <dbReference type="NCBI Taxonomy" id="642797"/>
    <lineage>
        <taxon>Bacteria</taxon>
        <taxon>Pseudomonadati</taxon>
        <taxon>Pseudomonadota</taxon>
        <taxon>Gammaproteobacteria</taxon>
        <taxon>sulfur-oxidizing symbionts</taxon>
    </lineage>
</organism>
<evidence type="ECO:0000313" key="2">
    <source>
        <dbReference type="EMBL" id="OOZ39263.1"/>
    </source>
</evidence>